<proteinExistence type="predicted"/>
<dbReference type="PROSITE" id="PS51788">
    <property type="entry name" value="CULT"/>
    <property type="match status" value="1"/>
</dbReference>
<reference evidence="2 3" key="1">
    <citation type="submission" date="2020-06" db="EMBL/GenBank/DDBJ databases">
        <title>High-quality draft genome of sulfate reducer Desulfobacter latus type strain AcrS2 isolated from marine sediment.</title>
        <authorList>
            <person name="Hoppe M."/>
            <person name="Larsen C.K."/>
            <person name="Marshall I.P.G."/>
            <person name="Schramm A."/>
            <person name="Marietou A.G."/>
        </authorList>
    </citation>
    <scope>NUCLEOTIDE SEQUENCE [LARGE SCALE GENOMIC DNA]</scope>
    <source>
        <strain evidence="2 3">AcRS2</strain>
    </source>
</reference>
<evidence type="ECO:0000313" key="2">
    <source>
        <dbReference type="EMBL" id="NWH04148.1"/>
    </source>
</evidence>
<organism evidence="2 3">
    <name type="scientific">Desulfobacter latus</name>
    <dbReference type="NCBI Taxonomy" id="2292"/>
    <lineage>
        <taxon>Bacteria</taxon>
        <taxon>Pseudomonadati</taxon>
        <taxon>Thermodesulfobacteriota</taxon>
        <taxon>Desulfobacteria</taxon>
        <taxon>Desulfobacterales</taxon>
        <taxon>Desulfobacteraceae</taxon>
        <taxon>Desulfobacter</taxon>
    </lineage>
</organism>
<evidence type="ECO:0000313" key="3">
    <source>
        <dbReference type="Proteomes" id="UP000553343"/>
    </source>
</evidence>
<dbReference type="FunFam" id="2.170.150.20:FF:000007">
    <property type="entry name" value="Protein cereblon"/>
    <property type="match status" value="1"/>
</dbReference>
<evidence type="ECO:0000259" key="1">
    <source>
        <dbReference type="PROSITE" id="PS51788"/>
    </source>
</evidence>
<gene>
    <name evidence="2" type="ORF">HXW94_03940</name>
</gene>
<dbReference type="InterPro" id="IPR034750">
    <property type="entry name" value="CULT"/>
</dbReference>
<dbReference type="RefSeq" id="WP_178365604.1">
    <property type="nucleotide sequence ID" value="NZ_JACADJ010000008.1"/>
</dbReference>
<feature type="domain" description="CULT" evidence="1">
    <location>
        <begin position="27"/>
        <end position="132"/>
    </location>
</feature>
<comment type="caution">
    <text evidence="2">The sequence shown here is derived from an EMBL/GenBank/DDBJ whole genome shotgun (WGS) entry which is preliminary data.</text>
</comment>
<dbReference type="Gene3D" id="2.170.150.20">
    <property type="entry name" value="Peptide methionine sulfoxide reductase"/>
    <property type="match status" value="1"/>
</dbReference>
<dbReference type="EMBL" id="JACADJ010000008">
    <property type="protein sequence ID" value="NWH04148.1"/>
    <property type="molecule type" value="Genomic_DNA"/>
</dbReference>
<accession>A0A850T6Z7</accession>
<name>A0A850T6Z7_9BACT</name>
<dbReference type="Proteomes" id="UP000553343">
    <property type="component" value="Unassembled WGS sequence"/>
</dbReference>
<protein>
    <recommendedName>
        <fullName evidence="1">CULT domain-containing protein</fullName>
    </recommendedName>
</protein>
<dbReference type="AlphaFoldDB" id="A0A850T6Z7"/>
<dbReference type="CDD" id="cd15777">
    <property type="entry name" value="CRBN_C_like"/>
    <property type="match status" value="1"/>
</dbReference>
<keyword evidence="3" id="KW-1185">Reference proteome</keyword>
<sequence>MTVELICKETDRQTQEKSAPGAQSTIEPVILCKNCNAFVTKPQFAVHTEENGFSQTFANPAGYVFEIGCFATAPGCREGSAPSNEFSWYPGYAWCIGICRNCISQLGWVFLPLRQGRGSKFYGLVLDHLIFP</sequence>